<sequence length="117" mass="14090">MKKHGNQKCVSLNEALVEKWKKRFILEKGYSEELSEWLARSLAKLIDHMQYGHVLVAFYKQDATFQLAKATLLPYENFFHRKYDVKRLEATVVYWDVDSQAWRSFQLENLLEWRPFC</sequence>
<accession>A0A412I6U3</accession>
<protein>
    <recommendedName>
        <fullName evidence="3">DUF2693 domain-containing protein</fullName>
    </recommendedName>
</protein>
<gene>
    <name evidence="1" type="ORF">DWX97_23650</name>
</gene>
<organism evidence="1 2">
    <name type="scientific">Bacteroides cellulosilyticus</name>
    <dbReference type="NCBI Taxonomy" id="246787"/>
    <lineage>
        <taxon>Bacteria</taxon>
        <taxon>Pseudomonadati</taxon>
        <taxon>Bacteroidota</taxon>
        <taxon>Bacteroidia</taxon>
        <taxon>Bacteroidales</taxon>
        <taxon>Bacteroidaceae</taxon>
        <taxon>Bacteroides</taxon>
    </lineage>
</organism>
<dbReference type="EMBL" id="QRVJ01000035">
    <property type="protein sequence ID" value="RGS32524.1"/>
    <property type="molecule type" value="Genomic_DNA"/>
</dbReference>
<evidence type="ECO:0008006" key="3">
    <source>
        <dbReference type="Google" id="ProtNLM"/>
    </source>
</evidence>
<proteinExistence type="predicted"/>
<dbReference type="RefSeq" id="WP_118403798.1">
    <property type="nucleotide sequence ID" value="NZ_JADNFX010000039.1"/>
</dbReference>
<reference evidence="1 2" key="1">
    <citation type="submission" date="2018-08" db="EMBL/GenBank/DDBJ databases">
        <title>A genome reference for cultivated species of the human gut microbiota.</title>
        <authorList>
            <person name="Zou Y."/>
            <person name="Xue W."/>
            <person name="Luo G."/>
        </authorList>
    </citation>
    <scope>NUCLEOTIDE SEQUENCE [LARGE SCALE GENOMIC DNA]</scope>
    <source>
        <strain evidence="1 2">AF22-3AC</strain>
    </source>
</reference>
<dbReference type="Proteomes" id="UP000283341">
    <property type="component" value="Unassembled WGS sequence"/>
</dbReference>
<evidence type="ECO:0000313" key="1">
    <source>
        <dbReference type="EMBL" id="RGS32524.1"/>
    </source>
</evidence>
<dbReference type="Pfam" id="PF10902">
    <property type="entry name" value="WYL_2"/>
    <property type="match status" value="1"/>
</dbReference>
<dbReference type="AlphaFoldDB" id="A0A412I6U3"/>
<name>A0A412I6U3_9BACE</name>
<comment type="caution">
    <text evidence="1">The sequence shown here is derived from an EMBL/GenBank/DDBJ whole genome shotgun (WGS) entry which is preliminary data.</text>
</comment>
<dbReference type="InterPro" id="IPR024401">
    <property type="entry name" value="WYL_prot"/>
</dbReference>
<evidence type="ECO:0000313" key="2">
    <source>
        <dbReference type="Proteomes" id="UP000283341"/>
    </source>
</evidence>